<evidence type="ECO:0000256" key="3">
    <source>
        <dbReference type="ARBA" id="ARBA00022980"/>
    </source>
</evidence>
<keyword evidence="4" id="KW-0175">Coiled coil</keyword>
<keyword evidence="3 11" id="KW-0689">Ribosomal protein</keyword>
<keyword evidence="10" id="KW-1133">Transmembrane helix</keyword>
<evidence type="ECO:0000256" key="5">
    <source>
        <dbReference type="ARBA" id="ARBA00023128"/>
    </source>
</evidence>
<keyword evidence="12" id="KW-1185">Reference proteome</keyword>
<accession>A0AAD9Q1Z3</accession>
<evidence type="ECO:0000256" key="4">
    <source>
        <dbReference type="ARBA" id="ARBA00023054"/>
    </source>
</evidence>
<dbReference type="InterPro" id="IPR035810">
    <property type="entry name" value="PEBP_euk"/>
</dbReference>
<evidence type="ECO:0000256" key="1">
    <source>
        <dbReference type="ARBA" id="ARBA00004173"/>
    </source>
</evidence>
<dbReference type="PANTHER" id="PTHR11362">
    <property type="entry name" value="PHOSPHATIDYLETHANOLAMINE-BINDING PROTEIN"/>
    <property type="match status" value="1"/>
</dbReference>
<comment type="subcellular location">
    <subcellularLocation>
        <location evidence="1">Mitochondrion</location>
    </subcellularLocation>
</comment>
<organism evidence="11 12">
    <name type="scientific">Acropora cervicornis</name>
    <name type="common">Staghorn coral</name>
    <dbReference type="NCBI Taxonomy" id="6130"/>
    <lineage>
        <taxon>Eukaryota</taxon>
        <taxon>Metazoa</taxon>
        <taxon>Cnidaria</taxon>
        <taxon>Anthozoa</taxon>
        <taxon>Hexacorallia</taxon>
        <taxon>Scleractinia</taxon>
        <taxon>Astrocoeniina</taxon>
        <taxon>Acroporidae</taxon>
        <taxon>Acropora</taxon>
    </lineage>
</organism>
<gene>
    <name evidence="11" type="ORF">P5673_025521</name>
</gene>
<feature type="non-terminal residue" evidence="11">
    <location>
        <position position="1"/>
    </location>
</feature>
<evidence type="ECO:0000256" key="8">
    <source>
        <dbReference type="ARBA" id="ARBA00039444"/>
    </source>
</evidence>
<dbReference type="Gene3D" id="3.90.280.10">
    <property type="entry name" value="PEBP-like"/>
    <property type="match status" value="2"/>
</dbReference>
<feature type="transmembrane region" description="Helical" evidence="10">
    <location>
        <begin position="148"/>
        <end position="169"/>
    </location>
</feature>
<dbReference type="CDD" id="cd00866">
    <property type="entry name" value="PEBP_euk"/>
    <property type="match status" value="1"/>
</dbReference>
<evidence type="ECO:0000256" key="7">
    <source>
        <dbReference type="ARBA" id="ARBA00038016"/>
    </source>
</evidence>
<evidence type="ECO:0000313" key="11">
    <source>
        <dbReference type="EMBL" id="KAK2553074.1"/>
    </source>
</evidence>
<evidence type="ECO:0000256" key="10">
    <source>
        <dbReference type="SAM" id="Phobius"/>
    </source>
</evidence>
<dbReference type="PANTHER" id="PTHR11362:SF133">
    <property type="entry name" value="LARGE RIBOSOMAL SUBUNIT PROTEIN ML38"/>
    <property type="match status" value="1"/>
</dbReference>
<evidence type="ECO:0000256" key="6">
    <source>
        <dbReference type="ARBA" id="ARBA00023274"/>
    </source>
</evidence>
<keyword evidence="6" id="KW-0687">Ribonucleoprotein</keyword>
<dbReference type="InterPro" id="IPR008914">
    <property type="entry name" value="PEBP"/>
</dbReference>
<dbReference type="InterPro" id="IPR036610">
    <property type="entry name" value="PEBP-like_sf"/>
</dbReference>
<proteinExistence type="inferred from homology"/>
<sequence length="439" mass="50052">WTMGKMENVRRELVKKVNEFCHDSPLACLTTPNTFGNRTVFNTSHIMAKITRSSNGKAWLRVKVTFPVIVESLPSGAGYLPSHVLKEIVLKNKAHLEKNLEAEIVAIKEVAWNQPITSVIQLSVTLTTKVTATARVPTTIHRYIKPNFLPYLLVALSVTAVLIVAFAILRRRHLRKLRILPQSISNNTEEELTTFVLKSSKTDNSSHTACQFSMYCAEVLVPLETVRKDWMAKSQSTTLAKLARHYGIFEHMFEKKEFMPTVGMSVTFGETDHVHYGNFLTPSQVWNRQVNHGNFLENRKEVLHWMIYNIPGSRISGGEVICEYLPPIPIQGTGFHRFVFCLIKQSGELDFRSDQVIRKPRDITSRSFSLAELLSKHSADLTTAGLCFFQASWDKSVTQTFLEILGITEPAYKEKEFVTPTKARKILVKNWFESKYRNM</sequence>
<protein>
    <recommendedName>
        <fullName evidence="8">Large ribosomal subunit protein mL38</fullName>
    </recommendedName>
    <alternativeName>
        <fullName evidence="9">39S ribosomal protein L38, mitochondrial</fullName>
    </alternativeName>
</protein>
<dbReference type="GO" id="GO:0005762">
    <property type="term" value="C:mitochondrial large ribosomal subunit"/>
    <property type="evidence" value="ECO:0007669"/>
    <property type="project" value="TreeGrafter"/>
</dbReference>
<dbReference type="Pfam" id="PF01161">
    <property type="entry name" value="PBP"/>
    <property type="match status" value="1"/>
</dbReference>
<dbReference type="EMBL" id="JARQWQ010000080">
    <property type="protein sequence ID" value="KAK2553074.1"/>
    <property type="molecule type" value="Genomic_DNA"/>
</dbReference>
<evidence type="ECO:0000256" key="9">
    <source>
        <dbReference type="ARBA" id="ARBA00041206"/>
    </source>
</evidence>
<name>A0AAD9Q1Z3_ACRCE</name>
<keyword evidence="10" id="KW-0812">Transmembrane</keyword>
<reference evidence="11" key="2">
    <citation type="journal article" date="2023" name="Science">
        <title>Genomic signatures of disease resistance in endangered staghorn corals.</title>
        <authorList>
            <person name="Vollmer S.V."/>
            <person name="Selwyn J.D."/>
            <person name="Despard B.A."/>
            <person name="Roesel C.L."/>
        </authorList>
    </citation>
    <scope>NUCLEOTIDE SEQUENCE</scope>
    <source>
        <strain evidence="11">K2</strain>
    </source>
</reference>
<comment type="caution">
    <text evidence="11">The sequence shown here is derived from an EMBL/GenBank/DDBJ whole genome shotgun (WGS) entry which is preliminary data.</text>
</comment>
<keyword evidence="2" id="KW-0809">Transit peptide</keyword>
<dbReference type="Proteomes" id="UP001249851">
    <property type="component" value="Unassembled WGS sequence"/>
</dbReference>
<evidence type="ECO:0000313" key="12">
    <source>
        <dbReference type="Proteomes" id="UP001249851"/>
    </source>
</evidence>
<reference evidence="11" key="1">
    <citation type="journal article" date="2023" name="G3 (Bethesda)">
        <title>Whole genome assembly and annotation of the endangered Caribbean coral Acropora cervicornis.</title>
        <authorList>
            <person name="Selwyn J.D."/>
            <person name="Vollmer S.V."/>
        </authorList>
    </citation>
    <scope>NUCLEOTIDE SEQUENCE</scope>
    <source>
        <strain evidence="11">K2</strain>
    </source>
</reference>
<keyword evidence="10" id="KW-0472">Membrane</keyword>
<dbReference type="SUPFAM" id="SSF49777">
    <property type="entry name" value="PEBP-like"/>
    <property type="match status" value="1"/>
</dbReference>
<evidence type="ECO:0000256" key="2">
    <source>
        <dbReference type="ARBA" id="ARBA00022946"/>
    </source>
</evidence>
<dbReference type="AlphaFoldDB" id="A0AAD9Q1Z3"/>
<keyword evidence="5" id="KW-0496">Mitochondrion</keyword>
<comment type="similarity">
    <text evidence="7">Belongs to the phosphatidylethanolamine-binding protein family. Mitochondrion-specific ribosomal protein mL38 subfamily.</text>
</comment>